<evidence type="ECO:0000313" key="2">
    <source>
        <dbReference type="EMBL" id="CAB4278603.1"/>
    </source>
</evidence>
<evidence type="ECO:0000313" key="4">
    <source>
        <dbReference type="Proteomes" id="UP000507222"/>
    </source>
</evidence>
<gene>
    <name evidence="2" type="ORF">CURHAP_LOCUS30023</name>
    <name evidence="3" type="ORF">ORAREDHAP_LOCUS29656</name>
</gene>
<dbReference type="Proteomes" id="UP000507222">
    <property type="component" value="Unassembled WGS sequence"/>
</dbReference>
<name>A0A6J5XD33_PRUAR</name>
<dbReference type="EMBL" id="CAEKDK010000004">
    <property type="protein sequence ID" value="CAB4278603.1"/>
    <property type="molecule type" value="Genomic_DNA"/>
</dbReference>
<reference evidence="5" key="1">
    <citation type="journal article" date="2020" name="Genome Biol.">
        <title>Gamete binning: chromosome-level and haplotype-resolved genome assembly enabled by high-throughput single-cell sequencing of gamete genomes.</title>
        <authorList>
            <person name="Campoy J.A."/>
            <person name="Sun H."/>
            <person name="Goel M."/>
            <person name="Jiao W.-B."/>
            <person name="Folz-Donahue K."/>
            <person name="Wang N."/>
            <person name="Rubio M."/>
            <person name="Liu C."/>
            <person name="Kukat C."/>
            <person name="Ruiz D."/>
            <person name="Huettel B."/>
            <person name="Schneeberger K."/>
        </authorList>
    </citation>
    <scope>NUCLEOTIDE SEQUENCE [LARGE SCALE GENOMIC DNA]</scope>
    <source>
        <strain evidence="5">cv. Rojo Pasion</strain>
    </source>
</reference>
<protein>
    <submittedName>
        <fullName evidence="3">Uncharacterized protein</fullName>
    </submittedName>
</protein>
<dbReference type="EMBL" id="CAEKKB010000004">
    <property type="protein sequence ID" value="CAB4309014.1"/>
    <property type="molecule type" value="Genomic_DNA"/>
</dbReference>
<reference evidence="3 4" key="2">
    <citation type="submission" date="2020-05" db="EMBL/GenBank/DDBJ databases">
        <authorList>
            <person name="Campoy J."/>
            <person name="Schneeberger K."/>
            <person name="Spophaly S."/>
        </authorList>
    </citation>
    <scope>NUCLEOTIDE SEQUENCE [LARGE SCALE GENOMIC DNA]</scope>
    <source>
        <strain evidence="3">PruArmRojPasFocal</strain>
    </source>
</reference>
<evidence type="ECO:0000313" key="3">
    <source>
        <dbReference type="EMBL" id="CAB4309014.1"/>
    </source>
</evidence>
<proteinExistence type="predicted"/>
<evidence type="ECO:0000256" key="1">
    <source>
        <dbReference type="SAM" id="MobiDB-lite"/>
    </source>
</evidence>
<evidence type="ECO:0000313" key="5">
    <source>
        <dbReference type="Proteomes" id="UP000507245"/>
    </source>
</evidence>
<feature type="region of interest" description="Disordered" evidence="1">
    <location>
        <begin position="43"/>
        <end position="102"/>
    </location>
</feature>
<organism evidence="3 5">
    <name type="scientific">Prunus armeniaca</name>
    <name type="common">Apricot</name>
    <name type="synonym">Armeniaca vulgaris</name>
    <dbReference type="NCBI Taxonomy" id="36596"/>
    <lineage>
        <taxon>Eukaryota</taxon>
        <taxon>Viridiplantae</taxon>
        <taxon>Streptophyta</taxon>
        <taxon>Embryophyta</taxon>
        <taxon>Tracheophyta</taxon>
        <taxon>Spermatophyta</taxon>
        <taxon>Magnoliopsida</taxon>
        <taxon>eudicotyledons</taxon>
        <taxon>Gunneridae</taxon>
        <taxon>Pentapetalae</taxon>
        <taxon>rosids</taxon>
        <taxon>fabids</taxon>
        <taxon>Rosales</taxon>
        <taxon>Rosaceae</taxon>
        <taxon>Amygdaloideae</taxon>
        <taxon>Amygdaleae</taxon>
        <taxon>Prunus</taxon>
    </lineage>
</organism>
<keyword evidence="5" id="KW-1185">Reference proteome</keyword>
<dbReference type="Proteomes" id="UP000507245">
    <property type="component" value="Unassembled WGS sequence"/>
</dbReference>
<dbReference type="AlphaFoldDB" id="A0A6J5XD33"/>
<accession>A0A6J5XD33</accession>
<sequence>MARSNGQGGRCIGRGRGLLFKPIFTQIHNKVTRGNGQGVLPSSHVGLGRGLPSSKLNAIRGSGLGRGISRGRGLPSSQPSVARRRGQGEADLDNTSHDNNMA</sequence>